<evidence type="ECO:0000313" key="2">
    <source>
        <dbReference type="EMBL" id="WOJ92083.1"/>
    </source>
</evidence>
<accession>A0ABZ0HXX2</accession>
<dbReference type="EMBL" id="CP136864">
    <property type="protein sequence ID" value="WOJ92083.1"/>
    <property type="molecule type" value="Genomic_DNA"/>
</dbReference>
<dbReference type="RefSeq" id="WP_407346658.1">
    <property type="nucleotide sequence ID" value="NZ_CP136864.1"/>
</dbReference>
<dbReference type="InterPro" id="IPR003347">
    <property type="entry name" value="JmjC_dom"/>
</dbReference>
<dbReference type="SUPFAM" id="SSF51197">
    <property type="entry name" value="Clavaminate synthase-like"/>
    <property type="match status" value="1"/>
</dbReference>
<name>A0ABZ0HXX2_9GAMM</name>
<organism evidence="2 3">
    <name type="scientific">Congregibacter variabilis</name>
    <dbReference type="NCBI Taxonomy" id="3081200"/>
    <lineage>
        <taxon>Bacteria</taxon>
        <taxon>Pseudomonadati</taxon>
        <taxon>Pseudomonadota</taxon>
        <taxon>Gammaproteobacteria</taxon>
        <taxon>Cellvibrionales</taxon>
        <taxon>Halieaceae</taxon>
        <taxon>Congregibacter</taxon>
    </lineage>
</organism>
<dbReference type="InterPro" id="IPR041667">
    <property type="entry name" value="Cupin_8"/>
</dbReference>
<feature type="domain" description="JmjC" evidence="1">
    <location>
        <begin position="128"/>
        <end position="281"/>
    </location>
</feature>
<sequence length="345" mass="38322">MYTAIVPDRASNLPPKPREWEDVSSDVFRSQIVPRYEPAVLRGLVGDWPAVQKNAESVPSVLDYMLMLDSGQAVYTVAGEPAIKGRFFYDQQLQGVNFGSIASPLRSTVEHLLRLREAPEPPAIAVQAANVNQALPGFTQENPLPLLDDQTQPTFWLGNRAIVAPHFDVKDNIACVVSGRRRFTLFPPEQIHNLYLGPILSAPGGVPISMVDIRNPDLERFPRYAQALESALQVELEPGDAIYIPAPWWHAVESLDSINLLVNYWFAGVASSGISPKASLLHSIMGLRGLPEAQRSAWGHFFNYYLFAETDVTEHWPPGILDVVTQMSPQQKASLIRFLSDSLQE</sequence>
<proteinExistence type="predicted"/>
<dbReference type="Pfam" id="PF13621">
    <property type="entry name" value="Cupin_8"/>
    <property type="match status" value="1"/>
</dbReference>
<reference evidence="2 3" key="1">
    <citation type="submission" date="2023-10" db="EMBL/GenBank/DDBJ databases">
        <title>Two novel species belonging to the OM43/NOR5 clade.</title>
        <authorList>
            <person name="Park M."/>
        </authorList>
    </citation>
    <scope>NUCLEOTIDE SEQUENCE [LARGE SCALE GENOMIC DNA]</scope>
    <source>
        <strain evidence="2 3">IMCC43200</strain>
    </source>
</reference>
<evidence type="ECO:0000313" key="3">
    <source>
        <dbReference type="Proteomes" id="UP001626537"/>
    </source>
</evidence>
<dbReference type="Gene3D" id="2.60.120.650">
    <property type="entry name" value="Cupin"/>
    <property type="match status" value="1"/>
</dbReference>
<dbReference type="SMART" id="SM00558">
    <property type="entry name" value="JmjC"/>
    <property type="match status" value="1"/>
</dbReference>
<evidence type="ECO:0000259" key="1">
    <source>
        <dbReference type="SMART" id="SM00558"/>
    </source>
</evidence>
<dbReference type="PANTHER" id="PTHR12461">
    <property type="entry name" value="HYPOXIA-INDUCIBLE FACTOR 1 ALPHA INHIBITOR-RELATED"/>
    <property type="match status" value="1"/>
</dbReference>
<gene>
    <name evidence="2" type="ORF">R0135_09820</name>
</gene>
<keyword evidence="3" id="KW-1185">Reference proteome</keyword>
<dbReference type="Proteomes" id="UP001626537">
    <property type="component" value="Chromosome"/>
</dbReference>
<dbReference type="PANTHER" id="PTHR12461:SF105">
    <property type="entry name" value="HYPOXIA-INDUCIBLE FACTOR 1-ALPHA INHIBITOR"/>
    <property type="match status" value="1"/>
</dbReference>
<protein>
    <submittedName>
        <fullName evidence="2">Cupin-like domain-containing protein</fullName>
    </submittedName>
</protein>